<feature type="region of interest" description="Disordered" evidence="4">
    <location>
        <begin position="221"/>
        <end position="246"/>
    </location>
</feature>
<keyword evidence="1" id="KW-0805">Transcription regulation</keyword>
<protein>
    <submittedName>
        <fullName evidence="6">Helix-turn-helix domain-containing protein</fullName>
    </submittedName>
</protein>
<feature type="compositionally biased region" description="Low complexity" evidence="4">
    <location>
        <begin position="10"/>
        <end position="27"/>
    </location>
</feature>
<dbReference type="InterPro" id="IPR036388">
    <property type="entry name" value="WH-like_DNA-bd_sf"/>
</dbReference>
<keyword evidence="7" id="KW-1185">Reference proteome</keyword>
<reference evidence="6 7" key="1">
    <citation type="submission" date="2023-04" db="EMBL/GenBank/DDBJ databases">
        <title>Klugiella caeni sp. nov. isolated from the sludge of biochemical tank.</title>
        <authorList>
            <person name="Geng K."/>
        </authorList>
    </citation>
    <scope>NUCLEOTIDE SEQUENCE [LARGE SCALE GENOMIC DNA]</scope>
    <source>
        <strain evidence="6 7">YN-L-19</strain>
    </source>
</reference>
<dbReference type="PANTHER" id="PTHR33154">
    <property type="entry name" value="TRANSCRIPTIONAL REGULATOR, ARSR FAMILY"/>
    <property type="match status" value="1"/>
</dbReference>
<dbReference type="Proteomes" id="UP001321506">
    <property type="component" value="Unassembled WGS sequence"/>
</dbReference>
<keyword evidence="2" id="KW-0238">DNA-binding</keyword>
<keyword evidence="3" id="KW-0804">Transcription</keyword>
<organism evidence="6 7">
    <name type="scientific">Ruicaihuangia caeni</name>
    <dbReference type="NCBI Taxonomy" id="3042517"/>
    <lineage>
        <taxon>Bacteria</taxon>
        <taxon>Bacillati</taxon>
        <taxon>Actinomycetota</taxon>
        <taxon>Actinomycetes</taxon>
        <taxon>Micrococcales</taxon>
        <taxon>Microbacteriaceae</taxon>
        <taxon>Ruicaihuangia</taxon>
    </lineage>
</organism>
<dbReference type="InterPro" id="IPR011991">
    <property type="entry name" value="ArsR-like_HTH"/>
</dbReference>
<feature type="region of interest" description="Disordered" evidence="4">
    <location>
        <begin position="1"/>
        <end position="37"/>
    </location>
</feature>
<dbReference type="RefSeq" id="WP_281487589.1">
    <property type="nucleotide sequence ID" value="NZ_JASATX010000001.1"/>
</dbReference>
<feature type="domain" description="HTH arsR-type" evidence="5">
    <location>
        <begin position="42"/>
        <end position="152"/>
    </location>
</feature>
<comment type="caution">
    <text evidence="6">The sequence shown here is derived from an EMBL/GenBank/DDBJ whole genome shotgun (WGS) entry which is preliminary data.</text>
</comment>
<proteinExistence type="predicted"/>
<evidence type="ECO:0000259" key="5">
    <source>
        <dbReference type="SMART" id="SM00418"/>
    </source>
</evidence>
<name>A0AAW6T3B1_9MICO</name>
<dbReference type="InterPro" id="IPR051081">
    <property type="entry name" value="HTH_MetalResp_TranReg"/>
</dbReference>
<dbReference type="CDD" id="cd00090">
    <property type="entry name" value="HTH_ARSR"/>
    <property type="match status" value="1"/>
</dbReference>
<evidence type="ECO:0000313" key="7">
    <source>
        <dbReference type="Proteomes" id="UP001321506"/>
    </source>
</evidence>
<gene>
    <name evidence="6" type="ORF">QF206_02355</name>
</gene>
<evidence type="ECO:0000313" key="6">
    <source>
        <dbReference type="EMBL" id="MDI2097809.1"/>
    </source>
</evidence>
<dbReference type="Pfam" id="PF12840">
    <property type="entry name" value="HTH_20"/>
    <property type="match status" value="1"/>
</dbReference>
<dbReference type="Gene3D" id="1.10.10.10">
    <property type="entry name" value="Winged helix-like DNA-binding domain superfamily/Winged helix DNA-binding domain"/>
    <property type="match status" value="1"/>
</dbReference>
<dbReference type="InterPro" id="IPR001845">
    <property type="entry name" value="HTH_ArsR_DNA-bd_dom"/>
</dbReference>
<dbReference type="EMBL" id="JASATX010000001">
    <property type="protein sequence ID" value="MDI2097809.1"/>
    <property type="molecule type" value="Genomic_DNA"/>
</dbReference>
<dbReference type="InterPro" id="IPR036390">
    <property type="entry name" value="WH_DNA-bd_sf"/>
</dbReference>
<dbReference type="SUPFAM" id="SSF46785">
    <property type="entry name" value="Winged helix' DNA-binding domain"/>
    <property type="match status" value="1"/>
</dbReference>
<evidence type="ECO:0000256" key="1">
    <source>
        <dbReference type="ARBA" id="ARBA00023015"/>
    </source>
</evidence>
<sequence>MSRHADGIEEGLAPAAGADEATAAAEGTGERAPEETGELDLETLKALAHPLRVKILDLLSTYGPATASGLADRLGESSGATSYHLRQLARHSLVREVDGRGTGRERWWERRPGPISLTSAELMRSPAGRSASRLVVREWSKHREQLLHDFLERGVDELAQSWNEASIVHTSNASLTSEQLGRLNREVTELVGKHLERYRGQSVPGMRPVQIQYNGFPVLDGVEHTEDAPVPKADEADGAETETGSR</sequence>
<dbReference type="GO" id="GO:0003700">
    <property type="term" value="F:DNA-binding transcription factor activity"/>
    <property type="evidence" value="ECO:0007669"/>
    <property type="project" value="InterPro"/>
</dbReference>
<dbReference type="GO" id="GO:0003677">
    <property type="term" value="F:DNA binding"/>
    <property type="evidence" value="ECO:0007669"/>
    <property type="project" value="UniProtKB-KW"/>
</dbReference>
<evidence type="ECO:0000256" key="2">
    <source>
        <dbReference type="ARBA" id="ARBA00023125"/>
    </source>
</evidence>
<evidence type="ECO:0000256" key="3">
    <source>
        <dbReference type="ARBA" id="ARBA00023163"/>
    </source>
</evidence>
<feature type="compositionally biased region" description="Basic and acidic residues" evidence="4">
    <location>
        <begin position="221"/>
        <end position="235"/>
    </location>
</feature>
<dbReference type="SMART" id="SM00418">
    <property type="entry name" value="HTH_ARSR"/>
    <property type="match status" value="1"/>
</dbReference>
<dbReference type="AlphaFoldDB" id="A0AAW6T3B1"/>
<accession>A0AAW6T3B1</accession>
<dbReference type="PANTHER" id="PTHR33154:SF15">
    <property type="entry name" value="REGULATORY PROTEIN ARSR"/>
    <property type="match status" value="1"/>
</dbReference>
<evidence type="ECO:0000256" key="4">
    <source>
        <dbReference type="SAM" id="MobiDB-lite"/>
    </source>
</evidence>